<proteinExistence type="predicted"/>
<dbReference type="PANTHER" id="PTHR44215">
    <property type="entry name" value="WD REPEAT-CONTAINING PROTEIN 75"/>
    <property type="match status" value="1"/>
</dbReference>
<dbReference type="GO" id="GO:2000234">
    <property type="term" value="P:positive regulation of rRNA processing"/>
    <property type="evidence" value="ECO:0007669"/>
    <property type="project" value="TreeGrafter"/>
</dbReference>
<evidence type="ECO:0000313" key="8">
    <source>
        <dbReference type="EMBL" id="CAI5437403.1"/>
    </source>
</evidence>
<dbReference type="OrthoDB" id="4096at2759"/>
<accession>A0A9P1I4B1</accession>
<keyword evidence="2" id="KW-0690">Ribosome biogenesis</keyword>
<dbReference type="GO" id="GO:0032040">
    <property type="term" value="C:small-subunit processome"/>
    <property type="evidence" value="ECO:0007669"/>
    <property type="project" value="InterPro"/>
</dbReference>
<evidence type="ECO:0000256" key="6">
    <source>
        <dbReference type="ARBA" id="ARBA00023163"/>
    </source>
</evidence>
<dbReference type="GO" id="GO:0006364">
    <property type="term" value="P:rRNA processing"/>
    <property type="evidence" value="ECO:0007669"/>
    <property type="project" value="UniProtKB-KW"/>
</dbReference>
<dbReference type="GO" id="GO:0045943">
    <property type="term" value="P:positive regulation of transcription by RNA polymerase I"/>
    <property type="evidence" value="ECO:0007669"/>
    <property type="project" value="InterPro"/>
</dbReference>
<reference evidence="8" key="1">
    <citation type="submission" date="2022-11" db="EMBL/GenBank/DDBJ databases">
        <authorList>
            <person name="Kikuchi T."/>
        </authorList>
    </citation>
    <scope>NUCLEOTIDE SEQUENCE</scope>
    <source>
        <strain evidence="8">PS1010</strain>
    </source>
</reference>
<keyword evidence="3" id="KW-0698">rRNA processing</keyword>
<dbReference type="Gene3D" id="2.130.10.10">
    <property type="entry name" value="YVTN repeat-like/Quinoprotein amine dehydrogenase"/>
    <property type="match status" value="2"/>
</dbReference>
<dbReference type="InterPro" id="IPR053826">
    <property type="entry name" value="WDR75"/>
</dbReference>
<keyword evidence="6" id="KW-0804">Transcription</keyword>
<evidence type="ECO:0000256" key="1">
    <source>
        <dbReference type="ARBA" id="ARBA00004604"/>
    </source>
</evidence>
<keyword evidence="7" id="KW-0539">Nucleus</keyword>
<dbReference type="GO" id="GO:0003723">
    <property type="term" value="F:RNA binding"/>
    <property type="evidence" value="ECO:0007669"/>
    <property type="project" value="InterPro"/>
</dbReference>
<organism evidence="8 9">
    <name type="scientific">Caenorhabditis angaria</name>
    <dbReference type="NCBI Taxonomy" id="860376"/>
    <lineage>
        <taxon>Eukaryota</taxon>
        <taxon>Metazoa</taxon>
        <taxon>Ecdysozoa</taxon>
        <taxon>Nematoda</taxon>
        <taxon>Chromadorea</taxon>
        <taxon>Rhabditida</taxon>
        <taxon>Rhabditina</taxon>
        <taxon>Rhabditomorpha</taxon>
        <taxon>Rhabditoidea</taxon>
        <taxon>Rhabditidae</taxon>
        <taxon>Peloderinae</taxon>
        <taxon>Caenorhabditis</taxon>
    </lineage>
</organism>
<comment type="subcellular location">
    <subcellularLocation>
        <location evidence="1">Nucleus</location>
        <location evidence="1">Nucleolus</location>
    </subcellularLocation>
</comment>
<gene>
    <name evidence="8" type="ORF">CAMP_LOCUS40</name>
</gene>
<dbReference type="InterPro" id="IPR015943">
    <property type="entry name" value="WD40/YVTN_repeat-like_dom_sf"/>
</dbReference>
<evidence type="ECO:0000256" key="7">
    <source>
        <dbReference type="ARBA" id="ARBA00023242"/>
    </source>
</evidence>
<dbReference type="Proteomes" id="UP001152747">
    <property type="component" value="Unassembled WGS sequence"/>
</dbReference>
<comment type="caution">
    <text evidence="8">The sequence shown here is derived from an EMBL/GenBank/DDBJ whole genome shotgun (WGS) entry which is preliminary data.</text>
</comment>
<evidence type="ECO:0000256" key="3">
    <source>
        <dbReference type="ARBA" id="ARBA00022552"/>
    </source>
</evidence>
<evidence type="ECO:0000313" key="9">
    <source>
        <dbReference type="Proteomes" id="UP001152747"/>
    </source>
</evidence>
<evidence type="ECO:0000256" key="4">
    <source>
        <dbReference type="ARBA" id="ARBA00022574"/>
    </source>
</evidence>
<dbReference type="PANTHER" id="PTHR44215:SF1">
    <property type="entry name" value="WD REPEAT-CONTAINING PROTEIN 75"/>
    <property type="match status" value="1"/>
</dbReference>
<dbReference type="AlphaFoldDB" id="A0A9P1I4B1"/>
<keyword evidence="9" id="KW-1185">Reference proteome</keyword>
<keyword evidence="5" id="KW-0677">Repeat</keyword>
<dbReference type="EMBL" id="CANHGI010000001">
    <property type="protein sequence ID" value="CAI5437403.1"/>
    <property type="molecule type" value="Genomic_DNA"/>
</dbReference>
<sequence>MEFVEYFEECIVGQKYSHLAISPDNSIIIAATSTNCEVLLDNKRKSIIKHEANVVGVFFETNTKLITITENGEITNFELTEEQVFEKKYSKRITAFPVVSVFAQKNEKEEFDFWLIMKKSDKKTEKFYDVCFTSSNGSGTLEKVWKVPTFLNTEQIVIEKNVIAYCHNQEVHAIILKKDRKIEKETQYRHDKDDSTYRFVRIAANSNYLAVSMANGLVYQWSNLKSAGVSDTFTSSHWHKVAPQVVVTKFGNVLSAGAECVLARFTKAQKLPTLLPRLIAPVVKLCLSDDSSTLLLQLEDNSIHTVLLSTMAVKESYSTMQYCPRSLNCVFQNDPAMKRYFVMNAKPGAIQWAEPIQGKTLQVMNVTKENAVDGDMSLVGIKPAFRDVSNMSLGIKYTATLEKFMNFESENHIRFWKRNIDNPFLSSLITTVAVEQDVVFVSVCQSETSKYDKTIISASTSGNISVWEISENEQDVREDLTRARNWQEASINAISTIQANGRFASAHGKHAVLWNVANMKIIDVISCEDEVLKCEFYGKYLIISHKKGVTCWDTVALLVIWRIQQRVGLFVSEAAGCFAYDESQVMNFDAETGRVLKTIKFSTPVNDLIVLYLQKAKSLVYIAKTEKGILTYRPSQHGTSQSKSKRLSIAPTPFNELAITKQENAEISEDQKFVRQPRPDAAKLFAGPVYSLPPISFLAPLFIEKSLLPPPF</sequence>
<evidence type="ECO:0000256" key="2">
    <source>
        <dbReference type="ARBA" id="ARBA00022517"/>
    </source>
</evidence>
<keyword evidence="4" id="KW-0853">WD repeat</keyword>
<dbReference type="InterPro" id="IPR036322">
    <property type="entry name" value="WD40_repeat_dom_sf"/>
</dbReference>
<protein>
    <submittedName>
        <fullName evidence="8">Uncharacterized protein</fullName>
    </submittedName>
</protein>
<dbReference type="SUPFAM" id="SSF50978">
    <property type="entry name" value="WD40 repeat-like"/>
    <property type="match status" value="1"/>
</dbReference>
<evidence type="ECO:0000256" key="5">
    <source>
        <dbReference type="ARBA" id="ARBA00022737"/>
    </source>
</evidence>
<name>A0A9P1I4B1_9PELO</name>